<evidence type="ECO:0008006" key="6">
    <source>
        <dbReference type="Google" id="ProtNLM"/>
    </source>
</evidence>
<evidence type="ECO:0000313" key="5">
    <source>
        <dbReference type="Proteomes" id="UP001175000"/>
    </source>
</evidence>
<comment type="caution">
    <text evidence="4">The sequence shown here is derived from an EMBL/GenBank/DDBJ whole genome shotgun (WGS) entry which is preliminary data.</text>
</comment>
<protein>
    <recommendedName>
        <fullName evidence="6">Oxidoreductase</fullName>
    </recommendedName>
</protein>
<dbReference type="EMBL" id="JAULSU010000005">
    <property type="protein sequence ID" value="KAK0617577.1"/>
    <property type="molecule type" value="Genomic_DNA"/>
</dbReference>
<dbReference type="SUPFAM" id="SSF55347">
    <property type="entry name" value="Glyceraldehyde-3-phosphate dehydrogenase-like, C-terminal domain"/>
    <property type="match status" value="1"/>
</dbReference>
<dbReference type="Pfam" id="PF22725">
    <property type="entry name" value="GFO_IDH_MocA_C3"/>
    <property type="match status" value="1"/>
</dbReference>
<sequence>MVGIALLGAGIFAKTAHLPAIEADSYLELKAIYSRSQKSAEDVASAFKATAGIYYDVPSAEDAAADETKSLDALLARNDISGVIIALPILAQPSIVKKAISAGKHVLSEKPVAGDIATAEKLISWYNSLPEPKPLWGVAENFRYIDALEYAAAQIKEIGGDLRTFRLSRYGWVAEGDKYLNTSWRKVPEYQGGFLLDGGVHFVAALRMVLAASGEEIAQLVGFSGLLEERLGPVDTVNAVAVTKGGKTGGISMSFGTEFKSGMEVEVVTTKGAVHFMEAWPARSVKTVRKNEKGEKVEEEKEFEFRSGVADEVAAWGVAMGKGVVEERQSPGEALKDLEVLQRLLESGEKGGEVKTVS</sequence>
<dbReference type="InterPro" id="IPR036291">
    <property type="entry name" value="NAD(P)-bd_dom_sf"/>
</dbReference>
<evidence type="ECO:0000259" key="2">
    <source>
        <dbReference type="Pfam" id="PF01408"/>
    </source>
</evidence>
<dbReference type="GO" id="GO:0006740">
    <property type="term" value="P:NADPH regeneration"/>
    <property type="evidence" value="ECO:0007669"/>
    <property type="project" value="TreeGrafter"/>
</dbReference>
<dbReference type="InterPro" id="IPR055170">
    <property type="entry name" value="GFO_IDH_MocA-like_dom"/>
</dbReference>
<dbReference type="Proteomes" id="UP001175000">
    <property type="component" value="Unassembled WGS sequence"/>
</dbReference>
<dbReference type="PANTHER" id="PTHR42840">
    <property type="entry name" value="NAD(P)-BINDING ROSSMANN-FOLD SUPERFAMILY PROTEIN-RELATED"/>
    <property type="match status" value="1"/>
</dbReference>
<dbReference type="Pfam" id="PF01408">
    <property type="entry name" value="GFO_IDH_MocA"/>
    <property type="match status" value="1"/>
</dbReference>
<dbReference type="InterPro" id="IPR000683">
    <property type="entry name" value="Gfo/Idh/MocA-like_OxRdtase_N"/>
</dbReference>
<feature type="domain" description="Gfo/Idh/MocA-like oxidoreductase N-terminal" evidence="2">
    <location>
        <begin position="3"/>
        <end position="123"/>
    </location>
</feature>
<evidence type="ECO:0000259" key="3">
    <source>
        <dbReference type="Pfam" id="PF22725"/>
    </source>
</evidence>
<organism evidence="4 5">
    <name type="scientific">Immersiella caudata</name>
    <dbReference type="NCBI Taxonomy" id="314043"/>
    <lineage>
        <taxon>Eukaryota</taxon>
        <taxon>Fungi</taxon>
        <taxon>Dikarya</taxon>
        <taxon>Ascomycota</taxon>
        <taxon>Pezizomycotina</taxon>
        <taxon>Sordariomycetes</taxon>
        <taxon>Sordariomycetidae</taxon>
        <taxon>Sordariales</taxon>
        <taxon>Lasiosphaeriaceae</taxon>
        <taxon>Immersiella</taxon>
    </lineage>
</organism>
<evidence type="ECO:0000313" key="4">
    <source>
        <dbReference type="EMBL" id="KAK0617577.1"/>
    </source>
</evidence>
<name>A0AA39WLI5_9PEZI</name>
<evidence type="ECO:0000256" key="1">
    <source>
        <dbReference type="ARBA" id="ARBA00010928"/>
    </source>
</evidence>
<dbReference type="PANTHER" id="PTHR42840:SF5">
    <property type="entry name" value="NAD(P)-BINDING ROSSMANN-FOLD SUPERFAMILY PROTEIN"/>
    <property type="match status" value="1"/>
</dbReference>
<gene>
    <name evidence="4" type="ORF">B0T14DRAFT_547337</name>
</gene>
<feature type="domain" description="GFO/IDH/MocA-like oxidoreductase" evidence="3">
    <location>
        <begin position="160"/>
        <end position="274"/>
    </location>
</feature>
<reference evidence="4" key="1">
    <citation type="submission" date="2023-06" db="EMBL/GenBank/DDBJ databases">
        <title>Genome-scale phylogeny and comparative genomics of the fungal order Sordariales.</title>
        <authorList>
            <consortium name="Lawrence Berkeley National Laboratory"/>
            <person name="Hensen N."/>
            <person name="Bonometti L."/>
            <person name="Westerberg I."/>
            <person name="Brannstrom I.O."/>
            <person name="Guillou S."/>
            <person name="Cros-Aarteil S."/>
            <person name="Calhoun S."/>
            <person name="Haridas S."/>
            <person name="Kuo A."/>
            <person name="Mondo S."/>
            <person name="Pangilinan J."/>
            <person name="Riley R."/>
            <person name="Labutti K."/>
            <person name="Andreopoulos B."/>
            <person name="Lipzen A."/>
            <person name="Chen C."/>
            <person name="Yanf M."/>
            <person name="Daum C."/>
            <person name="Ng V."/>
            <person name="Clum A."/>
            <person name="Steindorff A."/>
            <person name="Ohm R."/>
            <person name="Martin F."/>
            <person name="Silar P."/>
            <person name="Natvig D."/>
            <person name="Lalanne C."/>
            <person name="Gautier V."/>
            <person name="Ament-Velasquez S.L."/>
            <person name="Kruys A."/>
            <person name="Hutchinson M.I."/>
            <person name="Powell A.J."/>
            <person name="Barry K."/>
            <person name="Miller A.N."/>
            <person name="Grigoriev I.V."/>
            <person name="Debuchy R."/>
            <person name="Gladieux P."/>
            <person name="Thoren M.H."/>
            <person name="Johannesson H."/>
        </authorList>
    </citation>
    <scope>NUCLEOTIDE SEQUENCE</scope>
    <source>
        <strain evidence="4">CBS 606.72</strain>
    </source>
</reference>
<dbReference type="AlphaFoldDB" id="A0AA39WLI5"/>
<dbReference type="Gene3D" id="3.30.360.10">
    <property type="entry name" value="Dihydrodipicolinate Reductase, domain 2"/>
    <property type="match status" value="1"/>
</dbReference>
<proteinExistence type="inferred from homology"/>
<dbReference type="GO" id="GO:0005737">
    <property type="term" value="C:cytoplasm"/>
    <property type="evidence" value="ECO:0007669"/>
    <property type="project" value="TreeGrafter"/>
</dbReference>
<dbReference type="GO" id="GO:0000166">
    <property type="term" value="F:nucleotide binding"/>
    <property type="evidence" value="ECO:0007669"/>
    <property type="project" value="InterPro"/>
</dbReference>
<accession>A0AA39WLI5</accession>
<dbReference type="GO" id="GO:0016491">
    <property type="term" value="F:oxidoreductase activity"/>
    <property type="evidence" value="ECO:0007669"/>
    <property type="project" value="TreeGrafter"/>
</dbReference>
<dbReference type="Gene3D" id="3.40.50.720">
    <property type="entry name" value="NAD(P)-binding Rossmann-like Domain"/>
    <property type="match status" value="1"/>
</dbReference>
<dbReference type="SUPFAM" id="SSF51735">
    <property type="entry name" value="NAD(P)-binding Rossmann-fold domains"/>
    <property type="match status" value="1"/>
</dbReference>
<comment type="similarity">
    <text evidence="1">Belongs to the Gfo/Idh/MocA family.</text>
</comment>
<keyword evidence="5" id="KW-1185">Reference proteome</keyword>